<protein>
    <submittedName>
        <fullName evidence="2">Uncharacterized protein</fullName>
    </submittedName>
</protein>
<evidence type="ECO:0000313" key="2">
    <source>
        <dbReference type="EMBL" id="KZP29870.1"/>
    </source>
</evidence>
<reference evidence="2 3" key="1">
    <citation type="journal article" date="2016" name="Mol. Biol. Evol.">
        <title>Comparative Genomics of Early-Diverging Mushroom-Forming Fungi Provides Insights into the Origins of Lignocellulose Decay Capabilities.</title>
        <authorList>
            <person name="Nagy L.G."/>
            <person name="Riley R."/>
            <person name="Tritt A."/>
            <person name="Adam C."/>
            <person name="Daum C."/>
            <person name="Floudas D."/>
            <person name="Sun H."/>
            <person name="Yadav J.S."/>
            <person name="Pangilinan J."/>
            <person name="Larsson K.H."/>
            <person name="Matsuura K."/>
            <person name="Barry K."/>
            <person name="Labutti K."/>
            <person name="Kuo R."/>
            <person name="Ohm R.A."/>
            <person name="Bhattacharya S.S."/>
            <person name="Shirouzu T."/>
            <person name="Yoshinaga Y."/>
            <person name="Martin F.M."/>
            <person name="Grigoriev I.V."/>
            <person name="Hibbett D.S."/>
        </authorList>
    </citation>
    <scope>NUCLEOTIDE SEQUENCE [LARGE SCALE GENOMIC DNA]</scope>
    <source>
        <strain evidence="2 3">CBS 109695</strain>
    </source>
</reference>
<feature type="region of interest" description="Disordered" evidence="1">
    <location>
        <begin position="18"/>
        <end position="80"/>
    </location>
</feature>
<dbReference type="Proteomes" id="UP000076532">
    <property type="component" value="Unassembled WGS sequence"/>
</dbReference>
<evidence type="ECO:0000256" key="1">
    <source>
        <dbReference type="SAM" id="MobiDB-lite"/>
    </source>
</evidence>
<name>A0A166SUS3_9AGAM</name>
<dbReference type="AlphaFoldDB" id="A0A166SUS3"/>
<evidence type="ECO:0000313" key="3">
    <source>
        <dbReference type="Proteomes" id="UP000076532"/>
    </source>
</evidence>
<keyword evidence="3" id="KW-1185">Reference proteome</keyword>
<organism evidence="2 3">
    <name type="scientific">Athelia psychrophila</name>
    <dbReference type="NCBI Taxonomy" id="1759441"/>
    <lineage>
        <taxon>Eukaryota</taxon>
        <taxon>Fungi</taxon>
        <taxon>Dikarya</taxon>
        <taxon>Basidiomycota</taxon>
        <taxon>Agaricomycotina</taxon>
        <taxon>Agaricomycetes</taxon>
        <taxon>Agaricomycetidae</taxon>
        <taxon>Atheliales</taxon>
        <taxon>Atheliaceae</taxon>
        <taxon>Athelia</taxon>
    </lineage>
</organism>
<proteinExistence type="predicted"/>
<gene>
    <name evidence="2" type="ORF">FIBSPDRAFT_851022</name>
</gene>
<dbReference type="EMBL" id="KV417496">
    <property type="protein sequence ID" value="KZP29870.1"/>
    <property type="molecule type" value="Genomic_DNA"/>
</dbReference>
<accession>A0A166SUS3</accession>
<feature type="compositionally biased region" description="Low complexity" evidence="1">
    <location>
        <begin position="51"/>
        <end position="80"/>
    </location>
</feature>
<sequence>MSDVDRVRQACTHVTRVSYTASGLHPPAPASSRRDAASGSSEEQYDEQRDSASSSVGYSDSQGQQAQQWRGQQTRTRTAGYVPGCGRLVQDGGVLQAAQIERAQAQPSRTRCRRRLGSAFSIAKDMGVHAAQPLRNRTPSFTMRSQHISLLHDVEPQVRVVLRSAIEINRDQP</sequence>